<evidence type="ECO:0000313" key="3">
    <source>
        <dbReference type="Proteomes" id="UP001500888"/>
    </source>
</evidence>
<comment type="caution">
    <text evidence="2">The sequence shown here is derived from an EMBL/GenBank/DDBJ whole genome shotgun (WGS) entry which is preliminary data.</text>
</comment>
<gene>
    <name evidence="2" type="ORF">GCM10022226_38080</name>
</gene>
<dbReference type="Gene3D" id="3.40.50.720">
    <property type="entry name" value="NAD(P)-binding Rossmann-like Domain"/>
    <property type="match status" value="1"/>
</dbReference>
<dbReference type="Pfam" id="PF13460">
    <property type="entry name" value="NAD_binding_10"/>
    <property type="match status" value="1"/>
</dbReference>
<sequence length="293" mass="31487">MFPTCDLTQELFMIVVMGATGNVGRPLVRALAAAGEQVTALSRRAPDAAVPAGVRYRRADLTDPESLRPAFRGAEALFLHDGGGGAHPFSPQDILDVAKAGGVGRIVLLSSQGIATRPQSSSHGSVGRSREDAVRQAGMDWTILRPGGFNSNDYAWVESVRAHRTVSAPFGDVGLPTIDPADIAEVAAAALREDGHAGQVYELTGPALNTPRQRAGKIGDALGEPVRFIEQTRDEAHAQMLRFMPEPVVETTLDILGNPTPAEQRISPDVQRILTRAPRTYTDWLHHHIAAFR</sequence>
<dbReference type="InterPro" id="IPR051604">
    <property type="entry name" value="Ergot_Alk_Oxidoreductase"/>
</dbReference>
<dbReference type="Proteomes" id="UP001500888">
    <property type="component" value="Unassembled WGS sequence"/>
</dbReference>
<protein>
    <submittedName>
        <fullName evidence="2">NAD(P)H-binding protein</fullName>
    </submittedName>
</protein>
<reference evidence="3" key="1">
    <citation type="journal article" date="2019" name="Int. J. Syst. Evol. Microbiol.">
        <title>The Global Catalogue of Microorganisms (GCM) 10K type strain sequencing project: providing services to taxonomists for standard genome sequencing and annotation.</title>
        <authorList>
            <consortium name="The Broad Institute Genomics Platform"/>
            <consortium name="The Broad Institute Genome Sequencing Center for Infectious Disease"/>
            <person name="Wu L."/>
            <person name="Ma J."/>
        </authorList>
    </citation>
    <scope>NUCLEOTIDE SEQUENCE [LARGE SCALE GENOMIC DNA]</scope>
    <source>
        <strain evidence="3">JCM 16908</strain>
    </source>
</reference>
<dbReference type="PANTHER" id="PTHR43162">
    <property type="match status" value="1"/>
</dbReference>
<keyword evidence="3" id="KW-1185">Reference proteome</keyword>
<dbReference type="PANTHER" id="PTHR43162:SF1">
    <property type="entry name" value="PRESTALK A DIFFERENTIATION PROTEIN A"/>
    <property type="match status" value="1"/>
</dbReference>
<accession>A0ABP7IAM8</accession>
<organism evidence="2 3">
    <name type="scientific">Sphaerisporangium flaviroseum</name>
    <dbReference type="NCBI Taxonomy" id="509199"/>
    <lineage>
        <taxon>Bacteria</taxon>
        <taxon>Bacillati</taxon>
        <taxon>Actinomycetota</taxon>
        <taxon>Actinomycetes</taxon>
        <taxon>Streptosporangiales</taxon>
        <taxon>Streptosporangiaceae</taxon>
        <taxon>Sphaerisporangium</taxon>
    </lineage>
</organism>
<proteinExistence type="predicted"/>
<evidence type="ECO:0000313" key="2">
    <source>
        <dbReference type="EMBL" id="GAA3813697.1"/>
    </source>
</evidence>
<dbReference type="SUPFAM" id="SSF51735">
    <property type="entry name" value="NAD(P)-binding Rossmann-fold domains"/>
    <property type="match status" value="1"/>
</dbReference>
<dbReference type="InterPro" id="IPR016040">
    <property type="entry name" value="NAD(P)-bd_dom"/>
</dbReference>
<evidence type="ECO:0000259" key="1">
    <source>
        <dbReference type="Pfam" id="PF13460"/>
    </source>
</evidence>
<dbReference type="EMBL" id="BAAAZR010000008">
    <property type="protein sequence ID" value="GAA3813697.1"/>
    <property type="molecule type" value="Genomic_DNA"/>
</dbReference>
<feature type="domain" description="NAD(P)-binding" evidence="1">
    <location>
        <begin position="18"/>
        <end position="193"/>
    </location>
</feature>
<dbReference type="Gene3D" id="3.90.25.10">
    <property type="entry name" value="UDP-galactose 4-epimerase, domain 1"/>
    <property type="match status" value="1"/>
</dbReference>
<name>A0ABP7IAM8_9ACTN</name>
<dbReference type="InterPro" id="IPR036291">
    <property type="entry name" value="NAD(P)-bd_dom_sf"/>
</dbReference>